<comment type="function">
    <text evidence="1">Involved in the modulation of the specificity of the ClpAP-mediated ATP-dependent protein degradation.</text>
</comment>
<dbReference type="InterPro" id="IPR022935">
    <property type="entry name" value="ClpS"/>
</dbReference>
<dbReference type="AlphaFoldDB" id="A0A1J5MSB4"/>
<comment type="subunit">
    <text evidence="1">Binds to the N-terminal domain of the chaperone ClpA.</text>
</comment>
<dbReference type="InterPro" id="IPR014719">
    <property type="entry name" value="Ribosomal_bL12_C/ClpS-like"/>
</dbReference>
<dbReference type="PANTHER" id="PTHR33473">
    <property type="entry name" value="ATP-DEPENDENT CLP PROTEASE ADAPTER PROTEIN CLPS1, CHLOROPLASTIC"/>
    <property type="match status" value="1"/>
</dbReference>
<dbReference type="SUPFAM" id="SSF54736">
    <property type="entry name" value="ClpS-like"/>
    <property type="match status" value="1"/>
</dbReference>
<comment type="caution">
    <text evidence="3">The sequence shown here is derived from an EMBL/GenBank/DDBJ whole genome shotgun (WGS) entry which is preliminary data.</text>
</comment>
<dbReference type="Gene3D" id="3.30.1390.10">
    <property type="match status" value="1"/>
</dbReference>
<dbReference type="GO" id="GO:0030163">
    <property type="term" value="P:protein catabolic process"/>
    <property type="evidence" value="ECO:0007669"/>
    <property type="project" value="InterPro"/>
</dbReference>
<dbReference type="OrthoDB" id="9796121at2"/>
<dbReference type="GO" id="GO:0008233">
    <property type="term" value="F:peptidase activity"/>
    <property type="evidence" value="ECO:0007669"/>
    <property type="project" value="UniProtKB-KW"/>
</dbReference>
<evidence type="ECO:0000313" key="4">
    <source>
        <dbReference type="Proteomes" id="UP000181901"/>
    </source>
</evidence>
<dbReference type="Pfam" id="PF02617">
    <property type="entry name" value="ClpS"/>
    <property type="match status" value="1"/>
</dbReference>
<dbReference type="PANTHER" id="PTHR33473:SF19">
    <property type="entry name" value="ATP-DEPENDENT CLP PROTEASE ADAPTER PROTEIN CLPS"/>
    <property type="match status" value="1"/>
</dbReference>
<evidence type="ECO:0000256" key="1">
    <source>
        <dbReference type="HAMAP-Rule" id="MF_00302"/>
    </source>
</evidence>
<dbReference type="FunFam" id="3.30.1390.10:FF:000002">
    <property type="entry name" value="ATP-dependent Clp protease adapter protein ClpS"/>
    <property type="match status" value="1"/>
</dbReference>
<gene>
    <name evidence="1 3" type="primary">clpS</name>
    <name evidence="3" type="ORF">BerOc1_03525</name>
</gene>
<keyword evidence="4" id="KW-1185">Reference proteome</keyword>
<dbReference type="Proteomes" id="UP000181901">
    <property type="component" value="Unassembled WGS sequence"/>
</dbReference>
<organism evidence="3 4">
    <name type="scientific">Pseudodesulfovibrio hydrargyri</name>
    <dbReference type="NCBI Taxonomy" id="2125990"/>
    <lineage>
        <taxon>Bacteria</taxon>
        <taxon>Pseudomonadati</taxon>
        <taxon>Thermodesulfobacteriota</taxon>
        <taxon>Desulfovibrionia</taxon>
        <taxon>Desulfovibrionales</taxon>
        <taxon>Desulfovibrionaceae</taxon>
    </lineage>
</organism>
<dbReference type="RefSeq" id="WP_071547214.1">
    <property type="nucleotide sequence ID" value="NZ_LKAQ01000005.1"/>
</dbReference>
<dbReference type="NCBIfam" id="NF000672">
    <property type="entry name" value="PRK00033.1-5"/>
    <property type="match status" value="1"/>
</dbReference>
<evidence type="ECO:0000313" key="3">
    <source>
        <dbReference type="EMBL" id="OIQ48772.1"/>
    </source>
</evidence>
<dbReference type="EMBL" id="LKAQ01000005">
    <property type="protein sequence ID" value="OIQ48772.1"/>
    <property type="molecule type" value="Genomic_DNA"/>
</dbReference>
<reference evidence="3 4" key="1">
    <citation type="submission" date="2015-09" db="EMBL/GenBank/DDBJ databases">
        <title>Genome of Desulfovibrio dechloracetivorans BerOc1, a mercury methylating strain isolated from highly hydrocarbons and metals contaminated coastal sediments.</title>
        <authorList>
            <person name="Goni Urriza M."/>
            <person name="Gassie C."/>
            <person name="Bouchez O."/>
            <person name="Klopp C."/>
            <person name="Ranchou-Peyruse A."/>
            <person name="Remy G."/>
        </authorList>
    </citation>
    <scope>NUCLEOTIDE SEQUENCE [LARGE SCALE GENOMIC DNA]</scope>
    <source>
        <strain evidence="3 4">BerOc1</strain>
    </source>
</reference>
<proteinExistence type="inferred from homology"/>
<name>A0A1J5MSB4_9BACT</name>
<dbReference type="HAMAP" id="MF_00302">
    <property type="entry name" value="ClpS"/>
    <property type="match status" value="1"/>
</dbReference>
<dbReference type="InterPro" id="IPR003769">
    <property type="entry name" value="ClpS_core"/>
</dbReference>
<sequence>MSDPFTGDRFDSELLGRHEVKEPKKYKVLLHNDDYTTMDFVVEVLVRVFRRTEAQATAIMLSVHNEGYGVCGVYTAEVAETKVDLVHRLAKSAGFPLKCSMEGE</sequence>
<dbReference type="GO" id="GO:0006508">
    <property type="term" value="P:proteolysis"/>
    <property type="evidence" value="ECO:0007669"/>
    <property type="project" value="UniProtKB-UniRule"/>
</dbReference>
<keyword evidence="3" id="KW-0378">Hydrolase</keyword>
<comment type="similarity">
    <text evidence="1">Belongs to the ClpS family.</text>
</comment>
<accession>A0A1J5MSB4</accession>
<evidence type="ECO:0000259" key="2">
    <source>
        <dbReference type="Pfam" id="PF02617"/>
    </source>
</evidence>
<feature type="domain" description="Adaptor protein ClpS core" evidence="2">
    <location>
        <begin position="21"/>
        <end position="100"/>
    </location>
</feature>
<keyword evidence="3" id="KW-0645">Protease</keyword>
<protein>
    <recommendedName>
        <fullName evidence="1">ATP-dependent Clp protease adapter protein ClpS</fullName>
    </recommendedName>
</protein>